<proteinExistence type="predicted"/>
<feature type="transmembrane region" description="Helical" evidence="9">
    <location>
        <begin position="167"/>
        <end position="187"/>
    </location>
</feature>
<feature type="domain" description="HAMP" evidence="12">
    <location>
        <begin position="188"/>
        <end position="240"/>
    </location>
</feature>
<dbReference type="GO" id="GO:0030295">
    <property type="term" value="F:protein kinase activator activity"/>
    <property type="evidence" value="ECO:0007669"/>
    <property type="project" value="TreeGrafter"/>
</dbReference>
<feature type="domain" description="PAS" evidence="11">
    <location>
        <begin position="245"/>
        <end position="281"/>
    </location>
</feature>
<dbReference type="PRINTS" id="PR00344">
    <property type="entry name" value="BCTRLSENSOR"/>
</dbReference>
<evidence type="ECO:0000313" key="14">
    <source>
        <dbReference type="Proteomes" id="UP000515847"/>
    </source>
</evidence>
<dbReference type="InterPro" id="IPR003660">
    <property type="entry name" value="HAMP_dom"/>
</dbReference>
<evidence type="ECO:0000259" key="11">
    <source>
        <dbReference type="PROSITE" id="PS50112"/>
    </source>
</evidence>
<dbReference type="InterPro" id="IPR004358">
    <property type="entry name" value="Sig_transdc_His_kin-like_C"/>
</dbReference>
<comment type="subcellular location">
    <subcellularLocation>
        <location evidence="2">Membrane</location>
    </subcellularLocation>
</comment>
<evidence type="ECO:0000256" key="8">
    <source>
        <dbReference type="ARBA" id="ARBA00023136"/>
    </source>
</evidence>
<keyword evidence="8 9" id="KW-0472">Membrane</keyword>
<dbReference type="Pfam" id="PF00512">
    <property type="entry name" value="HisKA"/>
    <property type="match status" value="1"/>
</dbReference>
<name>A0A7G6E3S4_THEFR</name>
<dbReference type="PROSITE" id="PS50109">
    <property type="entry name" value="HIS_KIN"/>
    <property type="match status" value="1"/>
</dbReference>
<gene>
    <name evidence="13" type="ORF">BR63_10670</name>
</gene>
<keyword evidence="6" id="KW-0418">Kinase</keyword>
<keyword evidence="5" id="KW-0808">Transferase</keyword>
<dbReference type="CDD" id="cd06225">
    <property type="entry name" value="HAMP"/>
    <property type="match status" value="1"/>
</dbReference>
<dbReference type="Proteomes" id="UP000515847">
    <property type="component" value="Chromosome"/>
</dbReference>
<dbReference type="EC" id="2.7.13.3" evidence="3"/>
<keyword evidence="9" id="KW-0812">Transmembrane</keyword>
<dbReference type="AlphaFoldDB" id="A0A7G6E3S4"/>
<evidence type="ECO:0000259" key="10">
    <source>
        <dbReference type="PROSITE" id="PS50109"/>
    </source>
</evidence>
<organism evidence="13 14">
    <name type="scientific">Thermanaerosceptrum fracticalcis</name>
    <dbReference type="NCBI Taxonomy" id="1712410"/>
    <lineage>
        <taxon>Bacteria</taxon>
        <taxon>Bacillati</taxon>
        <taxon>Bacillota</taxon>
        <taxon>Clostridia</taxon>
        <taxon>Eubacteriales</taxon>
        <taxon>Peptococcaceae</taxon>
        <taxon>Thermanaerosceptrum</taxon>
    </lineage>
</organism>
<feature type="domain" description="Histidine kinase" evidence="10">
    <location>
        <begin position="367"/>
        <end position="584"/>
    </location>
</feature>
<dbReference type="CDD" id="cd00075">
    <property type="entry name" value="HATPase"/>
    <property type="match status" value="1"/>
</dbReference>
<protein>
    <recommendedName>
        <fullName evidence="3">histidine kinase</fullName>
        <ecNumber evidence="3">2.7.13.3</ecNumber>
    </recommendedName>
</protein>
<dbReference type="InterPro" id="IPR036890">
    <property type="entry name" value="HATPase_C_sf"/>
</dbReference>
<dbReference type="SUPFAM" id="SSF55874">
    <property type="entry name" value="ATPase domain of HSP90 chaperone/DNA topoisomerase II/histidine kinase"/>
    <property type="match status" value="1"/>
</dbReference>
<dbReference type="SMART" id="SM00304">
    <property type="entry name" value="HAMP"/>
    <property type="match status" value="1"/>
</dbReference>
<evidence type="ECO:0000256" key="4">
    <source>
        <dbReference type="ARBA" id="ARBA00022553"/>
    </source>
</evidence>
<dbReference type="InterPro" id="IPR005467">
    <property type="entry name" value="His_kinase_dom"/>
</dbReference>
<dbReference type="GO" id="GO:0016020">
    <property type="term" value="C:membrane"/>
    <property type="evidence" value="ECO:0007669"/>
    <property type="project" value="UniProtKB-SubCell"/>
</dbReference>
<evidence type="ECO:0000256" key="2">
    <source>
        <dbReference type="ARBA" id="ARBA00004370"/>
    </source>
</evidence>
<evidence type="ECO:0000256" key="7">
    <source>
        <dbReference type="ARBA" id="ARBA00023012"/>
    </source>
</evidence>
<dbReference type="PANTHER" id="PTHR42878:SF3">
    <property type="entry name" value="HISTIDINE PROTEIN KINASE SAES"/>
    <property type="match status" value="1"/>
</dbReference>
<keyword evidence="4" id="KW-0597">Phosphoprotein</keyword>
<dbReference type="Pfam" id="PF08448">
    <property type="entry name" value="PAS_4"/>
    <property type="match status" value="1"/>
</dbReference>
<dbReference type="Pfam" id="PF02518">
    <property type="entry name" value="HATPase_c"/>
    <property type="match status" value="1"/>
</dbReference>
<dbReference type="GO" id="GO:0007234">
    <property type="term" value="P:osmosensory signaling via phosphorelay pathway"/>
    <property type="evidence" value="ECO:0007669"/>
    <property type="project" value="TreeGrafter"/>
</dbReference>
<feature type="transmembrane region" description="Helical" evidence="9">
    <location>
        <begin position="12"/>
        <end position="33"/>
    </location>
</feature>
<dbReference type="SUPFAM" id="SSF47384">
    <property type="entry name" value="Homodimeric domain of signal transducing histidine kinase"/>
    <property type="match status" value="1"/>
</dbReference>
<dbReference type="RefSeq" id="WP_034420096.1">
    <property type="nucleotide sequence ID" value="NZ_CP045798.1"/>
</dbReference>
<dbReference type="SUPFAM" id="SSF158472">
    <property type="entry name" value="HAMP domain-like"/>
    <property type="match status" value="1"/>
</dbReference>
<dbReference type="GO" id="GO:0000156">
    <property type="term" value="F:phosphorelay response regulator activity"/>
    <property type="evidence" value="ECO:0007669"/>
    <property type="project" value="TreeGrafter"/>
</dbReference>
<dbReference type="Gene3D" id="1.10.287.130">
    <property type="match status" value="1"/>
</dbReference>
<comment type="catalytic activity">
    <reaction evidence="1">
        <text>ATP + protein L-histidine = ADP + protein N-phospho-L-histidine.</text>
        <dbReference type="EC" id="2.7.13.3"/>
    </reaction>
</comment>
<dbReference type="CDD" id="cd00082">
    <property type="entry name" value="HisKA"/>
    <property type="match status" value="1"/>
</dbReference>
<evidence type="ECO:0000259" key="12">
    <source>
        <dbReference type="PROSITE" id="PS50885"/>
    </source>
</evidence>
<dbReference type="Gene3D" id="3.30.565.10">
    <property type="entry name" value="Histidine kinase-like ATPase, C-terminal domain"/>
    <property type="match status" value="1"/>
</dbReference>
<evidence type="ECO:0000256" key="9">
    <source>
        <dbReference type="SAM" id="Phobius"/>
    </source>
</evidence>
<keyword evidence="14" id="KW-1185">Reference proteome</keyword>
<evidence type="ECO:0000256" key="1">
    <source>
        <dbReference type="ARBA" id="ARBA00000085"/>
    </source>
</evidence>
<keyword evidence="7" id="KW-0902">Two-component regulatory system</keyword>
<dbReference type="SMART" id="SM00091">
    <property type="entry name" value="PAS"/>
    <property type="match status" value="1"/>
</dbReference>
<dbReference type="Gene3D" id="6.10.340.10">
    <property type="match status" value="1"/>
</dbReference>
<dbReference type="InterPro" id="IPR050351">
    <property type="entry name" value="BphY/WalK/GraS-like"/>
</dbReference>
<reference evidence="13 14" key="1">
    <citation type="journal article" date="2019" name="Front. Microbiol.">
        <title>Thermoanaerosceptrum fracticalcis gen. nov. sp. nov., a Novel Fumarate-Fermenting Microorganism From a Deep Fractured Carbonate Aquifer of the US Great Basin.</title>
        <authorList>
            <person name="Hamilton-Brehm S.D."/>
            <person name="Stewart L.E."/>
            <person name="Zavarin M."/>
            <person name="Caldwell M."/>
            <person name="Lawson P.A."/>
            <person name="Onstott T.C."/>
            <person name="Grzymski J."/>
            <person name="Neveux I."/>
            <person name="Lollar B.S."/>
            <person name="Russell C.E."/>
            <person name="Moser D.P."/>
        </authorList>
    </citation>
    <scope>NUCLEOTIDE SEQUENCE [LARGE SCALE GENOMIC DNA]</scope>
    <source>
        <strain evidence="13 14">DRI-13</strain>
    </source>
</reference>
<dbReference type="SUPFAM" id="SSF55785">
    <property type="entry name" value="PYP-like sensor domain (PAS domain)"/>
    <property type="match status" value="1"/>
</dbReference>
<dbReference type="SMART" id="SM00388">
    <property type="entry name" value="HisKA"/>
    <property type="match status" value="1"/>
</dbReference>
<dbReference type="Gene3D" id="3.30.450.20">
    <property type="entry name" value="PAS domain"/>
    <property type="match status" value="1"/>
</dbReference>
<evidence type="ECO:0000256" key="3">
    <source>
        <dbReference type="ARBA" id="ARBA00012438"/>
    </source>
</evidence>
<dbReference type="PROSITE" id="PS50112">
    <property type="entry name" value="PAS"/>
    <property type="match status" value="1"/>
</dbReference>
<dbReference type="Pfam" id="PF00672">
    <property type="entry name" value="HAMP"/>
    <property type="match status" value="1"/>
</dbReference>
<keyword evidence="9" id="KW-1133">Transmembrane helix</keyword>
<evidence type="ECO:0000256" key="6">
    <source>
        <dbReference type="ARBA" id="ARBA00022777"/>
    </source>
</evidence>
<dbReference type="InterPro" id="IPR003594">
    <property type="entry name" value="HATPase_dom"/>
</dbReference>
<dbReference type="GO" id="GO:0000155">
    <property type="term" value="F:phosphorelay sensor kinase activity"/>
    <property type="evidence" value="ECO:0007669"/>
    <property type="project" value="InterPro"/>
</dbReference>
<evidence type="ECO:0000313" key="13">
    <source>
        <dbReference type="EMBL" id="QNB46728.1"/>
    </source>
</evidence>
<dbReference type="CDD" id="cd00130">
    <property type="entry name" value="PAS"/>
    <property type="match status" value="1"/>
</dbReference>
<dbReference type="InterPro" id="IPR000014">
    <property type="entry name" value="PAS"/>
</dbReference>
<dbReference type="KEGG" id="tfr:BR63_10670"/>
<dbReference type="InterPro" id="IPR013656">
    <property type="entry name" value="PAS_4"/>
</dbReference>
<sequence length="585" mass="65539">MIRKSVVAKLWVAIVILMIIILTLLSMGLFQLVENFYYSQIAKNLINQGQQIADLYKNAPHSLEVSNQIEIVSRIINAHILIVDREGQIQACNTMMQLPPGSVFQDTELAEVFNGQIAIKRGFHHHFDTQMLSVALPITVDNEIKKAILMYTPVAPITATLESLRRLIYFGLLGSIVLASILAFFLSKNLSRPLIKMNEVAMEMAKGNFNHRIPVLSSDEIGVLSATFNFLSAQLRQNISALSYEKEKLENVLTSMTDGVITLDSAGRIILYNPQAKKLLNDCGEIKEAALLTECVHLAEVNVLFNEVIKERTIKKGEISLSDKTLSVRLSPLFQPENEEIIGVVIVLQDVTRERKLEQMRKEFVANVSHELRTPISLIQGYAEAIMDGLADNPEQRKSFLKIIHDEANRLKRLVDDLLELSRLQTGAIKLNKEWVDVEQLCLQLRDKFKSALDQEGLAFQCEVCDDATEIWADRFRIEQVLINLMSNAIRYAKKGSIKISVGKDDEGFVINVSDTGAGILVKDLPYIFERFYRADKSRNRESGGTGLGLSIVKNIVDAHGGTITVESKEGKGTTFRIFLPGLNI</sequence>
<dbReference type="PANTHER" id="PTHR42878">
    <property type="entry name" value="TWO-COMPONENT HISTIDINE KINASE"/>
    <property type="match status" value="1"/>
</dbReference>
<dbReference type="SMART" id="SM00387">
    <property type="entry name" value="HATPase_c"/>
    <property type="match status" value="1"/>
</dbReference>
<dbReference type="InterPro" id="IPR003661">
    <property type="entry name" value="HisK_dim/P_dom"/>
</dbReference>
<dbReference type="InterPro" id="IPR036097">
    <property type="entry name" value="HisK_dim/P_sf"/>
</dbReference>
<dbReference type="EMBL" id="CP045798">
    <property type="protein sequence ID" value="QNB46728.1"/>
    <property type="molecule type" value="Genomic_DNA"/>
</dbReference>
<accession>A0A7G6E3S4</accession>
<evidence type="ECO:0000256" key="5">
    <source>
        <dbReference type="ARBA" id="ARBA00022679"/>
    </source>
</evidence>
<dbReference type="PROSITE" id="PS50885">
    <property type="entry name" value="HAMP"/>
    <property type="match status" value="1"/>
</dbReference>
<dbReference type="FunFam" id="1.10.287.130:FF:000001">
    <property type="entry name" value="Two-component sensor histidine kinase"/>
    <property type="match status" value="1"/>
</dbReference>
<dbReference type="OrthoDB" id="9813151at2"/>
<dbReference type="FunFam" id="3.30.565.10:FF:000006">
    <property type="entry name" value="Sensor histidine kinase WalK"/>
    <property type="match status" value="1"/>
</dbReference>
<dbReference type="InterPro" id="IPR035965">
    <property type="entry name" value="PAS-like_dom_sf"/>
</dbReference>